<dbReference type="AlphaFoldDB" id="A0A0A9XI39"/>
<evidence type="ECO:0000313" key="2">
    <source>
        <dbReference type="EMBL" id="JAG20397.1"/>
    </source>
</evidence>
<evidence type="ECO:0000256" key="1">
    <source>
        <dbReference type="SAM" id="SignalP"/>
    </source>
</evidence>
<proteinExistence type="predicted"/>
<name>A0A0A9XI39_LYGHE</name>
<sequence length="236" mass="26482">VKMKFTIVCVLVAIVVCSVEGTNWAQKTHKLKVKFENQVNKKAQQAISNVKSVRYSMEKGVYKFFQNMESRINSTVDTAIKDIDILRYEVSVECYTNATKELAIAQEAALANLLACQNMSQAYQDIEQMAEQAQPIVLDITKDAELIIAGIAECGATTGFAQWQCAFKYVAEELKNLVNQWPDAKKFVSTVERLGIDVELQVKTCYNAPSQKTLEKRIKEAMAHFSACSQQTMPTM</sequence>
<dbReference type="EMBL" id="GBHO01023207">
    <property type="protein sequence ID" value="JAG20397.1"/>
    <property type="molecule type" value="Transcribed_RNA"/>
</dbReference>
<feature type="signal peptide" evidence="1">
    <location>
        <begin position="1"/>
        <end position="21"/>
    </location>
</feature>
<reference evidence="2" key="2">
    <citation type="submission" date="2014-07" db="EMBL/GenBank/DDBJ databases">
        <authorList>
            <person name="Hull J."/>
        </authorList>
    </citation>
    <scope>NUCLEOTIDE SEQUENCE</scope>
</reference>
<keyword evidence="1" id="KW-0732">Signal</keyword>
<organism evidence="2">
    <name type="scientific">Lygus hesperus</name>
    <name type="common">Western plant bug</name>
    <dbReference type="NCBI Taxonomy" id="30085"/>
    <lineage>
        <taxon>Eukaryota</taxon>
        <taxon>Metazoa</taxon>
        <taxon>Ecdysozoa</taxon>
        <taxon>Arthropoda</taxon>
        <taxon>Hexapoda</taxon>
        <taxon>Insecta</taxon>
        <taxon>Pterygota</taxon>
        <taxon>Neoptera</taxon>
        <taxon>Paraneoptera</taxon>
        <taxon>Hemiptera</taxon>
        <taxon>Heteroptera</taxon>
        <taxon>Panheteroptera</taxon>
        <taxon>Cimicomorpha</taxon>
        <taxon>Miridae</taxon>
        <taxon>Mirini</taxon>
        <taxon>Lygus</taxon>
    </lineage>
</organism>
<evidence type="ECO:0008006" key="3">
    <source>
        <dbReference type="Google" id="ProtNLM"/>
    </source>
</evidence>
<protein>
    <recommendedName>
        <fullName evidence="3">Secreted protein</fullName>
    </recommendedName>
</protein>
<feature type="chain" id="PRO_5002052960" description="Secreted protein" evidence="1">
    <location>
        <begin position="22"/>
        <end position="236"/>
    </location>
</feature>
<reference evidence="2" key="1">
    <citation type="journal article" date="2014" name="PLoS ONE">
        <title>Transcriptome-Based Identification of ABC Transporters in the Western Tarnished Plant Bug Lygus hesperus.</title>
        <authorList>
            <person name="Hull J.J."/>
            <person name="Chaney K."/>
            <person name="Geib S.M."/>
            <person name="Fabrick J.A."/>
            <person name="Brent C.S."/>
            <person name="Walsh D."/>
            <person name="Lavine L.C."/>
        </authorList>
    </citation>
    <scope>NUCLEOTIDE SEQUENCE</scope>
</reference>
<accession>A0A0A9XI39</accession>
<gene>
    <name evidence="2" type="ORF">CM83_41979</name>
</gene>
<feature type="non-terminal residue" evidence="2">
    <location>
        <position position="1"/>
    </location>
</feature>